<reference evidence="2" key="1">
    <citation type="submission" date="2022-11" db="UniProtKB">
        <authorList>
            <consortium name="WormBaseParasite"/>
        </authorList>
    </citation>
    <scope>IDENTIFICATION</scope>
</reference>
<dbReference type="WBParaSite" id="PSAMB.scaffold1233size33990.g11834.t1">
    <property type="protein sequence ID" value="PSAMB.scaffold1233size33990.g11834.t1"/>
    <property type="gene ID" value="PSAMB.scaffold1233size33990.g11834"/>
</dbReference>
<dbReference type="Proteomes" id="UP000887566">
    <property type="component" value="Unplaced"/>
</dbReference>
<dbReference type="AlphaFoldDB" id="A0A914USY6"/>
<dbReference type="CDD" id="cd01650">
    <property type="entry name" value="RT_nLTR_like"/>
    <property type="match status" value="1"/>
</dbReference>
<keyword evidence="1" id="KW-1185">Reference proteome</keyword>
<name>A0A914USY6_9BILA</name>
<organism evidence="1 2">
    <name type="scientific">Plectus sambesii</name>
    <dbReference type="NCBI Taxonomy" id="2011161"/>
    <lineage>
        <taxon>Eukaryota</taxon>
        <taxon>Metazoa</taxon>
        <taxon>Ecdysozoa</taxon>
        <taxon>Nematoda</taxon>
        <taxon>Chromadorea</taxon>
        <taxon>Plectida</taxon>
        <taxon>Plectina</taxon>
        <taxon>Plectoidea</taxon>
        <taxon>Plectidae</taxon>
        <taxon>Plectus</taxon>
    </lineage>
</organism>
<evidence type="ECO:0000313" key="2">
    <source>
        <dbReference type="WBParaSite" id="PSAMB.scaffold1233size33990.g11834.t1"/>
    </source>
</evidence>
<proteinExistence type="predicted"/>
<protein>
    <submittedName>
        <fullName evidence="2">Reverse transcriptase domain-containing protein</fullName>
    </submittedName>
</protein>
<accession>A0A914USY6</accession>
<dbReference type="PANTHER" id="PTHR19446">
    <property type="entry name" value="REVERSE TRANSCRIPTASES"/>
    <property type="match status" value="1"/>
</dbReference>
<sequence>MPVILLIVKQFYEDLYRKVTSSTDASASHPENEEEDDSVPPILTAEVCHALHTSKTGADSLVAILFRLFNLCLHQRSIPAGFAEARTILLYKKGDAEDIKNYRPISLLSTIYKTFTHILTEGIRATLDAAKTDEQAGCQRTFSTIDHIHVVNKLIQKVMEYRLPLYMALVNYKKAFDLVENYYVWRALKHQQVPMPIISVLKKIYNKAKSTFCISDTSVEVDIQ</sequence>
<evidence type="ECO:0000313" key="1">
    <source>
        <dbReference type="Proteomes" id="UP000887566"/>
    </source>
</evidence>